<dbReference type="PANTHER" id="PTHR10404:SF75">
    <property type="entry name" value="GLUTAMATE CARBOXYPEPTIDASE AMP1-RELATED"/>
    <property type="match status" value="1"/>
</dbReference>
<evidence type="ECO:0000259" key="16">
    <source>
        <dbReference type="Pfam" id="PF04253"/>
    </source>
</evidence>
<keyword evidence="8" id="KW-0862">Zinc</keyword>
<dbReference type="GO" id="GO:0004181">
    <property type="term" value="F:metallocarboxypeptidase activity"/>
    <property type="evidence" value="ECO:0007669"/>
    <property type="project" value="UniProtKB-EC"/>
</dbReference>
<keyword evidence="13" id="KW-0325">Glycoprotein</keyword>
<evidence type="ECO:0000256" key="5">
    <source>
        <dbReference type="ARBA" id="ARBA00022692"/>
    </source>
</evidence>
<dbReference type="SUPFAM" id="SSF47672">
    <property type="entry name" value="Transferrin receptor-like dimerisation domain"/>
    <property type="match status" value="1"/>
</dbReference>
<reference evidence="18" key="1">
    <citation type="submission" date="2020-07" db="EMBL/GenBank/DDBJ databases">
        <title>Ethylene signaling mediates host invasion by parasitic plants.</title>
        <authorList>
            <person name="Yoshida S."/>
        </authorList>
    </citation>
    <scope>NUCLEOTIDE SEQUENCE</scope>
    <source>
        <strain evidence="18">Okayama</strain>
    </source>
</reference>
<organism evidence="18 19">
    <name type="scientific">Phtheirospermum japonicum</name>
    <dbReference type="NCBI Taxonomy" id="374723"/>
    <lineage>
        <taxon>Eukaryota</taxon>
        <taxon>Viridiplantae</taxon>
        <taxon>Streptophyta</taxon>
        <taxon>Embryophyta</taxon>
        <taxon>Tracheophyta</taxon>
        <taxon>Spermatophyta</taxon>
        <taxon>Magnoliopsida</taxon>
        <taxon>eudicotyledons</taxon>
        <taxon>Gunneridae</taxon>
        <taxon>Pentapetalae</taxon>
        <taxon>asterids</taxon>
        <taxon>lamiids</taxon>
        <taxon>Lamiales</taxon>
        <taxon>Orobanchaceae</taxon>
        <taxon>Orobanchaceae incertae sedis</taxon>
        <taxon>Phtheirospermum</taxon>
    </lineage>
</organism>
<dbReference type="GO" id="GO:0010075">
    <property type="term" value="P:regulation of meristem growth"/>
    <property type="evidence" value="ECO:0007669"/>
    <property type="project" value="UniProtKB-ARBA"/>
</dbReference>
<dbReference type="CDD" id="cd08022">
    <property type="entry name" value="M28_PSMA_like"/>
    <property type="match status" value="1"/>
</dbReference>
<evidence type="ECO:0000256" key="8">
    <source>
        <dbReference type="ARBA" id="ARBA00022833"/>
    </source>
</evidence>
<feature type="domain" description="Peptidase M28" evidence="17">
    <location>
        <begin position="65"/>
        <end position="254"/>
    </location>
</feature>
<keyword evidence="6" id="KW-0479">Metal-binding</keyword>
<keyword evidence="7" id="KW-0378">Hydrolase</keyword>
<dbReference type="Gene3D" id="3.40.630.10">
    <property type="entry name" value="Zn peptidases"/>
    <property type="match status" value="1"/>
</dbReference>
<comment type="cofactor">
    <cofactor evidence="1">
        <name>Zn(2+)</name>
        <dbReference type="ChEBI" id="CHEBI:29105"/>
    </cofactor>
</comment>
<evidence type="ECO:0000256" key="9">
    <source>
        <dbReference type="ARBA" id="ARBA00022968"/>
    </source>
</evidence>
<keyword evidence="5" id="KW-0812">Transmembrane</keyword>
<evidence type="ECO:0000256" key="10">
    <source>
        <dbReference type="ARBA" id="ARBA00022989"/>
    </source>
</evidence>
<dbReference type="Pfam" id="PF04389">
    <property type="entry name" value="Peptidase_M28"/>
    <property type="match status" value="1"/>
</dbReference>
<dbReference type="Pfam" id="PF04253">
    <property type="entry name" value="TFR_dimer"/>
    <property type="match status" value="1"/>
</dbReference>
<sequence>TEKFPGVPSLPVSEAAAEIILRSLEGASVPYEWMESFRIINRVGPGPTVLNFTYEGDQKMATIHNVFAVIKGSDEPDRAVILGNHRDAWTYGAVDPNSGTAALLDIARRLALLVRLGWSPRRTIVLGSWDAEEFGMIGSTEWVEQNLVNLGSKAVAYLNVDCAAQGPGLFISATPQLDDLLVEVTKQVKDPDSENVYLHERWTAANKGVNQIQRLSRADSDFAPFLQHAGVPSVDLYFGSDFPVYHTAFDSYDWMTKVGDPLFQRHVAVAGIWGLVALHLADDPILPFNYLSYANELQEYNNILNTLSGGTISLHPITSAIQEFVSAVNETEEEVKKLRMDQNMDESTVLRRRMLNDRLMLTERGFLDSDGLPGRQWFKHLIYGPRGYTESKIEFFPGIADAISRKGNAEEREATIRHQIWRVARAIQRAACALRGGFT</sequence>
<dbReference type="InterPro" id="IPR039373">
    <property type="entry name" value="Peptidase_M28B"/>
</dbReference>
<dbReference type="InterPro" id="IPR036757">
    <property type="entry name" value="TFR-like_dimer_dom_sf"/>
</dbReference>
<dbReference type="FunFam" id="3.40.630.10:FF:000164">
    <property type="entry name" value="Os01g0740650 protein"/>
    <property type="match status" value="1"/>
</dbReference>
<keyword evidence="11" id="KW-0482">Metalloprotease</keyword>
<dbReference type="PANTHER" id="PTHR10404">
    <property type="entry name" value="N-ACETYLATED-ALPHA-LINKED ACIDIC DIPEPTIDASE"/>
    <property type="match status" value="1"/>
</dbReference>
<comment type="catalytic activity">
    <reaction evidence="14">
        <text>Release of an unsubstituted, C-terminal glutamyl residue, typically from Ac-Asp-Glu or folylpoly-gamma-glutamates.</text>
        <dbReference type="EC" id="3.4.17.21"/>
    </reaction>
</comment>
<dbReference type="EC" id="3.4.17.21" evidence="15"/>
<accession>A0A830BY29</accession>
<keyword evidence="10" id="KW-1133">Transmembrane helix</keyword>
<evidence type="ECO:0000256" key="11">
    <source>
        <dbReference type="ARBA" id="ARBA00023049"/>
    </source>
</evidence>
<comment type="subcellular location">
    <subcellularLocation>
        <location evidence="2">Endoplasmic reticulum membrane</location>
        <topology evidence="2">Single-pass type II membrane protein</topology>
    </subcellularLocation>
</comment>
<dbReference type="GO" id="GO:0005789">
    <property type="term" value="C:endoplasmic reticulum membrane"/>
    <property type="evidence" value="ECO:0007669"/>
    <property type="project" value="UniProtKB-SubCell"/>
</dbReference>
<dbReference type="InterPro" id="IPR007365">
    <property type="entry name" value="TFR-like_dimer_dom"/>
</dbReference>
<dbReference type="FunFam" id="1.20.930.40:FF:000001">
    <property type="entry name" value="N-acetylated-alpha-linked acidic dipeptidase 2"/>
    <property type="match status" value="1"/>
</dbReference>
<evidence type="ECO:0000256" key="3">
    <source>
        <dbReference type="ARBA" id="ARBA00005634"/>
    </source>
</evidence>
<dbReference type="GO" id="GO:0006508">
    <property type="term" value="P:proteolysis"/>
    <property type="evidence" value="ECO:0007669"/>
    <property type="project" value="UniProtKB-KW"/>
</dbReference>
<dbReference type="GO" id="GO:0046872">
    <property type="term" value="F:metal ion binding"/>
    <property type="evidence" value="ECO:0007669"/>
    <property type="project" value="UniProtKB-KW"/>
</dbReference>
<evidence type="ECO:0000256" key="2">
    <source>
        <dbReference type="ARBA" id="ARBA00004648"/>
    </source>
</evidence>
<comment type="similarity">
    <text evidence="3">Belongs to the peptidase M28 family. M28B subfamily.</text>
</comment>
<name>A0A830BY29_9LAMI</name>
<evidence type="ECO:0000256" key="15">
    <source>
        <dbReference type="ARBA" id="ARBA00066561"/>
    </source>
</evidence>
<evidence type="ECO:0000259" key="17">
    <source>
        <dbReference type="Pfam" id="PF04389"/>
    </source>
</evidence>
<feature type="domain" description="Transferrin receptor-like dimerisation" evidence="16">
    <location>
        <begin position="312"/>
        <end position="434"/>
    </location>
</feature>
<evidence type="ECO:0000256" key="7">
    <source>
        <dbReference type="ARBA" id="ARBA00022801"/>
    </source>
</evidence>
<dbReference type="OrthoDB" id="5841748at2759"/>
<keyword evidence="12" id="KW-0472">Membrane</keyword>
<protein>
    <recommendedName>
        <fullName evidence="15">glutamate carboxypeptidase II</fullName>
        <ecNumber evidence="15">3.4.17.21</ecNumber>
    </recommendedName>
</protein>
<dbReference type="InterPro" id="IPR007484">
    <property type="entry name" value="Peptidase_M28"/>
</dbReference>
<evidence type="ECO:0000256" key="6">
    <source>
        <dbReference type="ARBA" id="ARBA00022723"/>
    </source>
</evidence>
<dbReference type="Proteomes" id="UP000653305">
    <property type="component" value="Unassembled WGS sequence"/>
</dbReference>
<evidence type="ECO:0000256" key="1">
    <source>
        <dbReference type="ARBA" id="ARBA00001947"/>
    </source>
</evidence>
<keyword evidence="19" id="KW-1185">Reference proteome</keyword>
<dbReference type="AlphaFoldDB" id="A0A830BY29"/>
<dbReference type="EMBL" id="BMAC01000203">
    <property type="protein sequence ID" value="GFP89898.1"/>
    <property type="molecule type" value="Genomic_DNA"/>
</dbReference>
<evidence type="ECO:0000313" key="18">
    <source>
        <dbReference type="EMBL" id="GFP89898.1"/>
    </source>
</evidence>
<evidence type="ECO:0000313" key="19">
    <source>
        <dbReference type="Proteomes" id="UP000653305"/>
    </source>
</evidence>
<keyword evidence="9" id="KW-0735">Signal-anchor</keyword>
<dbReference type="SUPFAM" id="SSF53187">
    <property type="entry name" value="Zn-dependent exopeptidases"/>
    <property type="match status" value="1"/>
</dbReference>
<keyword evidence="18" id="KW-0121">Carboxypeptidase</keyword>
<keyword evidence="4" id="KW-0645">Protease</keyword>
<gene>
    <name evidence="18" type="ORF">PHJA_001133600</name>
</gene>
<evidence type="ECO:0000256" key="12">
    <source>
        <dbReference type="ARBA" id="ARBA00023136"/>
    </source>
</evidence>
<evidence type="ECO:0000256" key="14">
    <source>
        <dbReference type="ARBA" id="ARBA00052003"/>
    </source>
</evidence>
<comment type="caution">
    <text evidence="18">The sequence shown here is derived from an EMBL/GenBank/DDBJ whole genome shotgun (WGS) entry which is preliminary data.</text>
</comment>
<evidence type="ECO:0000256" key="4">
    <source>
        <dbReference type="ARBA" id="ARBA00022670"/>
    </source>
</evidence>
<evidence type="ECO:0000256" key="13">
    <source>
        <dbReference type="ARBA" id="ARBA00023180"/>
    </source>
</evidence>
<dbReference type="Gene3D" id="1.20.930.40">
    <property type="entry name" value="Transferrin receptor-like, dimerisation domain"/>
    <property type="match status" value="1"/>
</dbReference>
<feature type="non-terminal residue" evidence="18">
    <location>
        <position position="439"/>
    </location>
</feature>
<proteinExistence type="inferred from homology"/>